<keyword evidence="5" id="KW-0804">Transcription</keyword>
<keyword evidence="8" id="KW-1185">Reference proteome</keyword>
<dbReference type="PRINTS" id="PR00039">
    <property type="entry name" value="HTHLYSR"/>
</dbReference>
<dbReference type="InterPro" id="IPR000847">
    <property type="entry name" value="LysR_HTH_N"/>
</dbReference>
<comment type="similarity">
    <text evidence="1">Belongs to the LysR transcriptional regulatory family.</text>
</comment>
<dbReference type="SUPFAM" id="SSF53850">
    <property type="entry name" value="Periplasmic binding protein-like II"/>
    <property type="match status" value="1"/>
</dbReference>
<dbReference type="Gene3D" id="1.10.10.10">
    <property type="entry name" value="Winged helix-like DNA-binding domain superfamily/Winged helix DNA-binding domain"/>
    <property type="match status" value="1"/>
</dbReference>
<dbReference type="PANTHER" id="PTHR30293:SF0">
    <property type="entry name" value="NITROGEN ASSIMILATION REGULATORY PROTEIN NAC"/>
    <property type="match status" value="1"/>
</dbReference>
<gene>
    <name evidence="7" type="ORF">ACFPZN_46540</name>
</gene>
<dbReference type="PROSITE" id="PS50931">
    <property type="entry name" value="HTH_LYSR"/>
    <property type="match status" value="1"/>
</dbReference>
<dbReference type="RefSeq" id="WP_378289811.1">
    <property type="nucleotide sequence ID" value="NZ_JBHSON010000104.1"/>
</dbReference>
<dbReference type="PANTHER" id="PTHR30293">
    <property type="entry name" value="TRANSCRIPTIONAL REGULATORY PROTEIN NAC-RELATED"/>
    <property type="match status" value="1"/>
</dbReference>
<dbReference type="InterPro" id="IPR036388">
    <property type="entry name" value="WH-like_DNA-bd_sf"/>
</dbReference>
<dbReference type="Gene3D" id="3.40.190.290">
    <property type="match status" value="1"/>
</dbReference>
<evidence type="ECO:0000256" key="5">
    <source>
        <dbReference type="ARBA" id="ARBA00023163"/>
    </source>
</evidence>
<accession>A0ABW1AF28</accession>
<evidence type="ECO:0000256" key="3">
    <source>
        <dbReference type="ARBA" id="ARBA00023125"/>
    </source>
</evidence>
<dbReference type="EMBL" id="JBHSON010000104">
    <property type="protein sequence ID" value="MFC5753120.1"/>
    <property type="molecule type" value="Genomic_DNA"/>
</dbReference>
<keyword evidence="2" id="KW-0805">Transcription regulation</keyword>
<evidence type="ECO:0000313" key="7">
    <source>
        <dbReference type="EMBL" id="MFC5753120.1"/>
    </source>
</evidence>
<protein>
    <submittedName>
        <fullName evidence="7">LysR substrate-binding domain-containing protein</fullName>
    </submittedName>
</protein>
<dbReference type="InterPro" id="IPR005119">
    <property type="entry name" value="LysR_subst-bd"/>
</dbReference>
<dbReference type="Pfam" id="PF03466">
    <property type="entry name" value="LysR_substrate"/>
    <property type="match status" value="1"/>
</dbReference>
<evidence type="ECO:0000313" key="8">
    <source>
        <dbReference type="Proteomes" id="UP001596074"/>
    </source>
</evidence>
<organism evidence="7 8">
    <name type="scientific">Actinomadura rugatobispora</name>
    <dbReference type="NCBI Taxonomy" id="1994"/>
    <lineage>
        <taxon>Bacteria</taxon>
        <taxon>Bacillati</taxon>
        <taxon>Actinomycetota</taxon>
        <taxon>Actinomycetes</taxon>
        <taxon>Streptosporangiales</taxon>
        <taxon>Thermomonosporaceae</taxon>
        <taxon>Actinomadura</taxon>
    </lineage>
</organism>
<proteinExistence type="inferred from homology"/>
<evidence type="ECO:0000256" key="1">
    <source>
        <dbReference type="ARBA" id="ARBA00009437"/>
    </source>
</evidence>
<keyword evidence="4" id="KW-0010">Activator</keyword>
<name>A0ABW1AF28_9ACTN</name>
<feature type="domain" description="HTH lysR-type" evidence="6">
    <location>
        <begin position="1"/>
        <end position="58"/>
    </location>
</feature>
<dbReference type="CDD" id="cd08433">
    <property type="entry name" value="PBP2_Nac"/>
    <property type="match status" value="1"/>
</dbReference>
<comment type="caution">
    <text evidence="7">The sequence shown here is derived from an EMBL/GenBank/DDBJ whole genome shotgun (WGS) entry which is preliminary data.</text>
</comment>
<sequence>MDFKQLKALVTVAEVGSVTRAAEVLYLAQPAVTRQIRALERELGVVLFERTREGMRPTEAGAVVVHHGRRALHALERARADVQPTPGVVTGNVTLGLLESTSDLLVEPLVAVLADEHPGIRLRLVIGYSGHLRQWLDDGDLDLAVLYNLGSTPSLNTHPLLRERLWAVAPASDGLRGDRPIPFAEAADHPLVMPAADHALRTLVDGAAAQAKVELDVAVETNSMRVQKQLVQAGHGWTVLPGVGVAEEVAAGLLSAAPLGDPEVRRSIVLAAPRITRSLAAVNVVARTLIHQVLSAVAEGRWPSAQARPPHS</sequence>
<dbReference type="Proteomes" id="UP001596074">
    <property type="component" value="Unassembled WGS sequence"/>
</dbReference>
<keyword evidence="3" id="KW-0238">DNA-binding</keyword>
<dbReference type="Pfam" id="PF00126">
    <property type="entry name" value="HTH_1"/>
    <property type="match status" value="1"/>
</dbReference>
<dbReference type="SUPFAM" id="SSF46785">
    <property type="entry name" value="Winged helix' DNA-binding domain"/>
    <property type="match status" value="1"/>
</dbReference>
<evidence type="ECO:0000259" key="6">
    <source>
        <dbReference type="PROSITE" id="PS50931"/>
    </source>
</evidence>
<dbReference type="InterPro" id="IPR036390">
    <property type="entry name" value="WH_DNA-bd_sf"/>
</dbReference>
<reference evidence="8" key="1">
    <citation type="journal article" date="2019" name="Int. J. Syst. Evol. Microbiol.">
        <title>The Global Catalogue of Microorganisms (GCM) 10K type strain sequencing project: providing services to taxonomists for standard genome sequencing and annotation.</title>
        <authorList>
            <consortium name="The Broad Institute Genomics Platform"/>
            <consortium name="The Broad Institute Genome Sequencing Center for Infectious Disease"/>
            <person name="Wu L."/>
            <person name="Ma J."/>
        </authorList>
    </citation>
    <scope>NUCLEOTIDE SEQUENCE [LARGE SCALE GENOMIC DNA]</scope>
    <source>
        <strain evidence="8">KCTC 42087</strain>
    </source>
</reference>
<evidence type="ECO:0000256" key="2">
    <source>
        <dbReference type="ARBA" id="ARBA00023015"/>
    </source>
</evidence>
<evidence type="ECO:0000256" key="4">
    <source>
        <dbReference type="ARBA" id="ARBA00023159"/>
    </source>
</evidence>